<dbReference type="EMBL" id="KN823336">
    <property type="protein sequence ID" value="KIO17861.1"/>
    <property type="molecule type" value="Genomic_DNA"/>
</dbReference>
<reference evidence="2" key="2">
    <citation type="submission" date="2015-01" db="EMBL/GenBank/DDBJ databases">
        <title>Evolutionary Origins and Diversification of the Mycorrhizal Mutualists.</title>
        <authorList>
            <consortium name="DOE Joint Genome Institute"/>
            <consortium name="Mycorrhizal Genomics Consortium"/>
            <person name="Kohler A."/>
            <person name="Kuo A."/>
            <person name="Nagy L.G."/>
            <person name="Floudas D."/>
            <person name="Copeland A."/>
            <person name="Barry K.W."/>
            <person name="Cichocki N."/>
            <person name="Veneault-Fourrey C."/>
            <person name="LaButti K."/>
            <person name="Lindquist E.A."/>
            <person name="Lipzen A."/>
            <person name="Lundell T."/>
            <person name="Morin E."/>
            <person name="Murat C."/>
            <person name="Riley R."/>
            <person name="Ohm R."/>
            <person name="Sun H."/>
            <person name="Tunlid A."/>
            <person name="Henrissat B."/>
            <person name="Grigoriev I.V."/>
            <person name="Hibbett D.S."/>
            <person name="Martin F."/>
        </authorList>
    </citation>
    <scope>NUCLEOTIDE SEQUENCE [LARGE SCALE GENOMIC DNA]</scope>
    <source>
        <strain evidence="2">MUT 4182</strain>
    </source>
</reference>
<keyword evidence="2" id="KW-1185">Reference proteome</keyword>
<gene>
    <name evidence="1" type="ORF">M407DRAFT_246627</name>
</gene>
<evidence type="ECO:0000313" key="2">
    <source>
        <dbReference type="Proteomes" id="UP000054248"/>
    </source>
</evidence>
<protein>
    <submittedName>
        <fullName evidence="1">Uncharacterized protein</fullName>
    </submittedName>
</protein>
<name>A0A0C3Q3X7_9AGAM</name>
<sequence length="58" mass="6693">MGHQFAYEWAHAIFPEALVCPPATIKYRIGRSPKAFTRRRASGKLFGCVKKNNQRDDR</sequence>
<reference evidence="1 2" key="1">
    <citation type="submission" date="2014-04" db="EMBL/GenBank/DDBJ databases">
        <authorList>
            <consortium name="DOE Joint Genome Institute"/>
            <person name="Kuo A."/>
            <person name="Girlanda M."/>
            <person name="Perotto S."/>
            <person name="Kohler A."/>
            <person name="Nagy L.G."/>
            <person name="Floudas D."/>
            <person name="Copeland A."/>
            <person name="Barry K.W."/>
            <person name="Cichocki N."/>
            <person name="Veneault-Fourrey C."/>
            <person name="LaButti K."/>
            <person name="Lindquist E.A."/>
            <person name="Lipzen A."/>
            <person name="Lundell T."/>
            <person name="Morin E."/>
            <person name="Murat C."/>
            <person name="Sun H."/>
            <person name="Tunlid A."/>
            <person name="Henrissat B."/>
            <person name="Grigoriev I.V."/>
            <person name="Hibbett D.S."/>
            <person name="Martin F."/>
            <person name="Nordberg H.P."/>
            <person name="Cantor M.N."/>
            <person name="Hua S.X."/>
        </authorList>
    </citation>
    <scope>NUCLEOTIDE SEQUENCE [LARGE SCALE GENOMIC DNA]</scope>
    <source>
        <strain evidence="1 2">MUT 4182</strain>
    </source>
</reference>
<proteinExistence type="predicted"/>
<dbReference type="Proteomes" id="UP000054248">
    <property type="component" value="Unassembled WGS sequence"/>
</dbReference>
<organism evidence="1 2">
    <name type="scientific">Tulasnella calospora MUT 4182</name>
    <dbReference type="NCBI Taxonomy" id="1051891"/>
    <lineage>
        <taxon>Eukaryota</taxon>
        <taxon>Fungi</taxon>
        <taxon>Dikarya</taxon>
        <taxon>Basidiomycota</taxon>
        <taxon>Agaricomycotina</taxon>
        <taxon>Agaricomycetes</taxon>
        <taxon>Cantharellales</taxon>
        <taxon>Tulasnellaceae</taxon>
        <taxon>Tulasnella</taxon>
    </lineage>
</organism>
<evidence type="ECO:0000313" key="1">
    <source>
        <dbReference type="EMBL" id="KIO17861.1"/>
    </source>
</evidence>
<dbReference type="AlphaFoldDB" id="A0A0C3Q3X7"/>
<accession>A0A0C3Q3X7</accession>
<dbReference type="HOGENOM" id="CLU_3002314_0_0_1"/>